<keyword evidence="6 9" id="KW-0449">Lipoprotein</keyword>
<dbReference type="PROSITE" id="PS51257">
    <property type="entry name" value="PROKAR_LIPOPROTEIN"/>
    <property type="match status" value="1"/>
</dbReference>
<evidence type="ECO:0000256" key="3">
    <source>
        <dbReference type="ARBA" id="ARBA00022475"/>
    </source>
</evidence>
<keyword evidence="5 7" id="KW-0472">Membrane</keyword>
<dbReference type="InterPro" id="IPR003760">
    <property type="entry name" value="PnrA-like"/>
</dbReference>
<dbReference type="SUPFAM" id="SSF53822">
    <property type="entry name" value="Periplasmic binding protein-like I"/>
    <property type="match status" value="1"/>
</dbReference>
<name>A0A479ZY79_PLAAG</name>
<evidence type="ECO:0000256" key="7">
    <source>
        <dbReference type="SAM" id="Phobius"/>
    </source>
</evidence>
<keyword evidence="7" id="KW-0812">Transmembrane</keyword>
<sequence>MLQTPKLLTNILLGIITLVIIVSCSQLNQEQLTTSDSQSQFKVASILPGSIKKDDSWSQASYEGLKLIEKQYNAEINYTENVPDTDVEASIRRYAQQGYNLIIGHSGGYIEAMEKVAKDFPDIKFALVTSYSGNNKNLGAVAFRSGEVGYLAGALAAIKTKTNKVGYMVGYDYSVYQEEAELFRRGATATKPDIEVYTKFLQTWTDAEKGNKVALDWLEKGVDIMAINANEAGISALKLASEKPEVYGIGWTKDQYNLVPGKILTSVLQNIPELVLKIATLVQQGRWEGKQYKYGLREQIYDFAPFRGTLTAEEEAKFNQIKQQVITGKIDITPSGSTTDYNKSK</sequence>
<dbReference type="Pfam" id="PF02608">
    <property type="entry name" value="Bmp"/>
    <property type="match status" value="1"/>
</dbReference>
<evidence type="ECO:0000256" key="4">
    <source>
        <dbReference type="ARBA" id="ARBA00022729"/>
    </source>
</evidence>
<keyword evidence="3" id="KW-1003">Cell membrane</keyword>
<dbReference type="PANTHER" id="PTHR34296:SF2">
    <property type="entry name" value="ABC TRANSPORTER GUANOSINE-BINDING PROTEIN NUPN"/>
    <property type="match status" value="1"/>
</dbReference>
<comment type="caution">
    <text evidence="9">The sequence shown here is derived from an EMBL/GenBank/DDBJ whole genome shotgun (WGS) entry which is preliminary data.</text>
</comment>
<evidence type="ECO:0000313" key="10">
    <source>
        <dbReference type="Proteomes" id="UP000299794"/>
    </source>
</evidence>
<dbReference type="RefSeq" id="WP_043938658.1">
    <property type="nucleotide sequence ID" value="NZ_BJCD01000025.1"/>
</dbReference>
<dbReference type="PANTHER" id="PTHR34296">
    <property type="entry name" value="TRANSCRIPTIONAL ACTIVATOR PROTEIN MED"/>
    <property type="match status" value="1"/>
</dbReference>
<evidence type="ECO:0000313" key="9">
    <source>
        <dbReference type="EMBL" id="GCL34794.1"/>
    </source>
</evidence>
<evidence type="ECO:0000256" key="5">
    <source>
        <dbReference type="ARBA" id="ARBA00023136"/>
    </source>
</evidence>
<comment type="subcellular location">
    <subcellularLocation>
        <location evidence="1">Cell membrane</location>
        <topology evidence="1">Lipid-anchor</topology>
    </subcellularLocation>
</comment>
<reference evidence="10" key="1">
    <citation type="submission" date="2019-02" db="EMBL/GenBank/DDBJ databases">
        <title>Draft genome sequence of Planktothrix agardhii NIES-905.</title>
        <authorList>
            <person name="Yamaguchi H."/>
            <person name="Suzuki S."/>
            <person name="Kawachi M."/>
        </authorList>
    </citation>
    <scope>NUCLEOTIDE SEQUENCE [LARGE SCALE GENOMIC DNA]</scope>
    <source>
        <strain evidence="10">CCAP 1459/11A</strain>
    </source>
</reference>
<dbReference type="GO" id="GO:0005886">
    <property type="term" value="C:plasma membrane"/>
    <property type="evidence" value="ECO:0007669"/>
    <property type="project" value="UniProtKB-SubCell"/>
</dbReference>
<feature type="domain" description="ABC transporter substrate-binding protein PnrA-like" evidence="8">
    <location>
        <begin position="42"/>
        <end position="330"/>
    </location>
</feature>
<accession>A0A479ZY79</accession>
<evidence type="ECO:0000259" key="8">
    <source>
        <dbReference type="Pfam" id="PF02608"/>
    </source>
</evidence>
<feature type="transmembrane region" description="Helical" evidence="7">
    <location>
        <begin position="7"/>
        <end position="28"/>
    </location>
</feature>
<evidence type="ECO:0000256" key="2">
    <source>
        <dbReference type="ARBA" id="ARBA00008610"/>
    </source>
</evidence>
<gene>
    <name evidence="9" type="ORF">PA905_47710</name>
</gene>
<keyword evidence="4" id="KW-0732">Signal</keyword>
<comment type="similarity">
    <text evidence="2">Belongs to the BMP lipoprotein family.</text>
</comment>
<dbReference type="AlphaFoldDB" id="A0A479ZY79"/>
<dbReference type="InterPro" id="IPR028082">
    <property type="entry name" value="Peripla_BP_I"/>
</dbReference>
<dbReference type="CDD" id="cd06304">
    <property type="entry name" value="PBP1_BmpA_Med_PnrA-like"/>
    <property type="match status" value="1"/>
</dbReference>
<dbReference type="Gene3D" id="3.40.50.2300">
    <property type="match status" value="2"/>
</dbReference>
<proteinExistence type="inferred from homology"/>
<dbReference type="InterPro" id="IPR050957">
    <property type="entry name" value="BMP_lipoprotein"/>
</dbReference>
<evidence type="ECO:0000256" key="6">
    <source>
        <dbReference type="ARBA" id="ARBA00023288"/>
    </source>
</evidence>
<evidence type="ECO:0000256" key="1">
    <source>
        <dbReference type="ARBA" id="ARBA00004193"/>
    </source>
</evidence>
<keyword evidence="7" id="KW-1133">Transmembrane helix</keyword>
<organism evidence="9 10">
    <name type="scientific">Planktothrix agardhii CCAP 1459/11A</name>
    <dbReference type="NCBI Taxonomy" id="282420"/>
    <lineage>
        <taxon>Bacteria</taxon>
        <taxon>Bacillati</taxon>
        <taxon>Cyanobacteriota</taxon>
        <taxon>Cyanophyceae</taxon>
        <taxon>Oscillatoriophycideae</taxon>
        <taxon>Oscillatoriales</taxon>
        <taxon>Microcoleaceae</taxon>
        <taxon>Planktothrix</taxon>
    </lineage>
</organism>
<protein>
    <submittedName>
        <fullName evidence="9">Basic membrane lipoprotein</fullName>
    </submittedName>
</protein>
<dbReference type="EMBL" id="BJCD01000025">
    <property type="protein sequence ID" value="GCL34794.1"/>
    <property type="molecule type" value="Genomic_DNA"/>
</dbReference>
<dbReference type="Proteomes" id="UP000299794">
    <property type="component" value="Unassembled WGS sequence"/>
</dbReference>